<dbReference type="InterPro" id="IPR020084">
    <property type="entry name" value="NUDIX_hydrolase_CS"/>
</dbReference>
<feature type="domain" description="Nudix hydrolase" evidence="5">
    <location>
        <begin position="1"/>
        <end position="124"/>
    </location>
</feature>
<comment type="caution">
    <text evidence="6">The sequence shown here is derived from an EMBL/GenBank/DDBJ whole genome shotgun (WGS) entry which is preliminary data.</text>
</comment>
<gene>
    <name evidence="6" type="ORF">CYJ40_08490</name>
</gene>
<evidence type="ECO:0000259" key="5">
    <source>
        <dbReference type="PROSITE" id="PS51462"/>
    </source>
</evidence>
<dbReference type="InterPro" id="IPR015797">
    <property type="entry name" value="NUDIX_hydrolase-like_dom_sf"/>
</dbReference>
<dbReference type="InterPro" id="IPR020476">
    <property type="entry name" value="Nudix_hydrolase"/>
</dbReference>
<keyword evidence="3 4" id="KW-0378">Hydrolase</keyword>
<accession>A0A2I1IFD0</accession>
<evidence type="ECO:0000256" key="2">
    <source>
        <dbReference type="ARBA" id="ARBA00005582"/>
    </source>
</evidence>
<dbReference type="CDD" id="cd02883">
    <property type="entry name" value="NUDIX_Hydrolase"/>
    <property type="match status" value="1"/>
</dbReference>
<dbReference type="GO" id="GO:0016787">
    <property type="term" value="F:hydrolase activity"/>
    <property type="evidence" value="ECO:0007669"/>
    <property type="project" value="UniProtKB-KW"/>
</dbReference>
<dbReference type="InterPro" id="IPR000086">
    <property type="entry name" value="NUDIX_hydrolase_dom"/>
</dbReference>
<dbReference type="Proteomes" id="UP000242755">
    <property type="component" value="Unassembled WGS sequence"/>
</dbReference>
<evidence type="ECO:0000256" key="4">
    <source>
        <dbReference type="RuleBase" id="RU003476"/>
    </source>
</evidence>
<evidence type="ECO:0000313" key="7">
    <source>
        <dbReference type="Proteomes" id="UP000242755"/>
    </source>
</evidence>
<evidence type="ECO:0000313" key="6">
    <source>
        <dbReference type="EMBL" id="PKY69813.1"/>
    </source>
</evidence>
<dbReference type="PROSITE" id="PS51462">
    <property type="entry name" value="NUDIX"/>
    <property type="match status" value="1"/>
</dbReference>
<dbReference type="PANTHER" id="PTHR43046">
    <property type="entry name" value="GDP-MANNOSE MANNOSYL HYDROLASE"/>
    <property type="match status" value="1"/>
</dbReference>
<comment type="similarity">
    <text evidence="2 4">Belongs to the Nudix hydrolase family.</text>
</comment>
<dbReference type="SUPFAM" id="SSF55811">
    <property type="entry name" value="Nudix"/>
    <property type="match status" value="1"/>
</dbReference>
<dbReference type="AlphaFoldDB" id="A0A2I1IFD0"/>
<organism evidence="6 7">
    <name type="scientific">Brevibacterium ravenspurgense</name>
    <dbReference type="NCBI Taxonomy" id="479117"/>
    <lineage>
        <taxon>Bacteria</taxon>
        <taxon>Bacillati</taxon>
        <taxon>Actinomycetota</taxon>
        <taxon>Actinomycetes</taxon>
        <taxon>Micrococcales</taxon>
        <taxon>Brevibacteriaceae</taxon>
        <taxon>Brevibacterium</taxon>
    </lineage>
</organism>
<reference evidence="6 7" key="1">
    <citation type="submission" date="2017-12" db="EMBL/GenBank/DDBJ databases">
        <title>Phylogenetic diversity of female urinary microbiome.</title>
        <authorList>
            <person name="Thomas-White K."/>
            <person name="Wolfe A.J."/>
        </authorList>
    </citation>
    <scope>NUCLEOTIDE SEQUENCE [LARGE SCALE GENOMIC DNA]</scope>
    <source>
        <strain evidence="6 7">UMB0426</strain>
    </source>
</reference>
<dbReference type="PRINTS" id="PR00502">
    <property type="entry name" value="NUDIXFAMILY"/>
</dbReference>
<dbReference type="PANTHER" id="PTHR43046:SF16">
    <property type="entry name" value="ADP-RIBOSE PYROPHOSPHATASE YJHB-RELATED"/>
    <property type="match status" value="1"/>
</dbReference>
<dbReference type="Pfam" id="PF00293">
    <property type="entry name" value="NUDIX"/>
    <property type="match status" value="1"/>
</dbReference>
<dbReference type="PROSITE" id="PS00893">
    <property type="entry name" value="NUDIX_BOX"/>
    <property type="match status" value="1"/>
</dbReference>
<comment type="cofactor">
    <cofactor evidence="1">
        <name>Mg(2+)</name>
        <dbReference type="ChEBI" id="CHEBI:18420"/>
    </cofactor>
</comment>
<evidence type="ECO:0000256" key="1">
    <source>
        <dbReference type="ARBA" id="ARBA00001946"/>
    </source>
</evidence>
<evidence type="ECO:0000256" key="3">
    <source>
        <dbReference type="ARBA" id="ARBA00022801"/>
    </source>
</evidence>
<name>A0A2I1IFD0_9MICO</name>
<proteinExistence type="inferred from homology"/>
<dbReference type="EMBL" id="PKGO01000008">
    <property type="protein sequence ID" value="PKY69813.1"/>
    <property type="molecule type" value="Genomic_DNA"/>
</dbReference>
<dbReference type="Gene3D" id="3.90.79.10">
    <property type="entry name" value="Nucleoside Triphosphate Pyrophosphohydrolase"/>
    <property type="match status" value="1"/>
</dbReference>
<protein>
    <submittedName>
        <fullName evidence="6">NUDIX hydrolase</fullName>
    </submittedName>
</protein>
<dbReference type="RefSeq" id="WP_101672755.1">
    <property type="nucleotide sequence ID" value="NZ_PKGO01000008.1"/>
</dbReference>
<sequence>MSQFSVSAATVTVDDEGRVLLIRRADNDQWQIPGGVVEIGEQPVDAAVRETIEESGITPANLQLSGVYTNVARGIVAFVFKARIGSGELTLSDESVDAQFVDADKAVGLVPEIFNWRIKDALTDTGVTFRAHDGARWV</sequence>